<dbReference type="RefSeq" id="WP_380005550.1">
    <property type="nucleotide sequence ID" value="NZ_JBHLYR010000011.1"/>
</dbReference>
<organism evidence="8 9">
    <name type="scientific">Deinococcus oregonensis</name>
    <dbReference type="NCBI Taxonomy" id="1805970"/>
    <lineage>
        <taxon>Bacteria</taxon>
        <taxon>Thermotogati</taxon>
        <taxon>Deinococcota</taxon>
        <taxon>Deinococci</taxon>
        <taxon>Deinococcales</taxon>
        <taxon>Deinococcaceae</taxon>
        <taxon>Deinococcus</taxon>
    </lineage>
</organism>
<reference evidence="8 9" key="1">
    <citation type="submission" date="2024-09" db="EMBL/GenBank/DDBJ databases">
        <authorList>
            <person name="Sun Q."/>
            <person name="Mori K."/>
        </authorList>
    </citation>
    <scope>NUCLEOTIDE SEQUENCE [LARGE SCALE GENOMIC DNA]</scope>
    <source>
        <strain evidence="8 9">JCM 13503</strain>
    </source>
</reference>
<dbReference type="Proteomes" id="UP001589733">
    <property type="component" value="Unassembled WGS sequence"/>
</dbReference>
<protein>
    <recommendedName>
        <fullName evidence="6">FMN dependent NADH:quinone oxidoreductase</fullName>
        <ecNumber evidence="6">1.6.5.-</ecNumber>
    </recommendedName>
    <alternativeName>
        <fullName evidence="6">Azo-dye reductase</fullName>
    </alternativeName>
    <alternativeName>
        <fullName evidence="6">FMN-dependent NADH-azo compound oxidoreductase</fullName>
    </alternativeName>
    <alternativeName>
        <fullName evidence="6">FMN-dependent NADH-azoreductase</fullName>
        <ecNumber evidence="6">1.7.1.17</ecNumber>
    </alternativeName>
</protein>
<comment type="caution">
    <text evidence="6">Lacks conserved residue(s) required for the propagation of feature annotation.</text>
</comment>
<dbReference type="Gene3D" id="3.40.50.360">
    <property type="match status" value="1"/>
</dbReference>
<comment type="catalytic activity">
    <reaction evidence="5">
        <text>N,N-dimethyl-1,4-phenylenediamine + anthranilate + 2 NAD(+) = 2-(4-dimethylaminophenyl)diazenylbenzoate + 2 NADH + 2 H(+)</text>
        <dbReference type="Rhea" id="RHEA:55872"/>
        <dbReference type="ChEBI" id="CHEBI:15378"/>
        <dbReference type="ChEBI" id="CHEBI:15783"/>
        <dbReference type="ChEBI" id="CHEBI:16567"/>
        <dbReference type="ChEBI" id="CHEBI:57540"/>
        <dbReference type="ChEBI" id="CHEBI:57945"/>
        <dbReference type="ChEBI" id="CHEBI:71579"/>
        <dbReference type="EC" id="1.7.1.17"/>
    </reaction>
    <physiologicalReaction direction="right-to-left" evidence="5">
        <dbReference type="Rhea" id="RHEA:55874"/>
    </physiologicalReaction>
</comment>
<name>A0ABV6AU37_9DEIO</name>
<comment type="catalytic activity">
    <reaction evidence="6">
        <text>2 a quinone + NADH + H(+) = 2 a 1,4-benzosemiquinone + NAD(+)</text>
        <dbReference type="Rhea" id="RHEA:65952"/>
        <dbReference type="ChEBI" id="CHEBI:15378"/>
        <dbReference type="ChEBI" id="CHEBI:57540"/>
        <dbReference type="ChEBI" id="CHEBI:57945"/>
        <dbReference type="ChEBI" id="CHEBI:132124"/>
        <dbReference type="ChEBI" id="CHEBI:134225"/>
    </reaction>
</comment>
<evidence type="ECO:0000256" key="1">
    <source>
        <dbReference type="ARBA" id="ARBA00022630"/>
    </source>
</evidence>
<feature type="binding site" evidence="6">
    <location>
        <begin position="99"/>
        <end position="102"/>
    </location>
    <ligand>
        <name>FMN</name>
        <dbReference type="ChEBI" id="CHEBI:58210"/>
    </ligand>
</feature>
<evidence type="ECO:0000313" key="9">
    <source>
        <dbReference type="Proteomes" id="UP001589733"/>
    </source>
</evidence>
<comment type="function">
    <text evidence="6">Also exhibits azoreductase activity. Catalyzes the reductive cleavage of the azo bond in aromatic azo compounds to the corresponding amines.</text>
</comment>
<dbReference type="EC" id="1.6.5.-" evidence="6"/>
<dbReference type="Pfam" id="PF02525">
    <property type="entry name" value="Flavodoxin_2"/>
    <property type="match status" value="1"/>
</dbReference>
<comment type="caution">
    <text evidence="8">The sequence shown here is derived from an EMBL/GenBank/DDBJ whole genome shotgun (WGS) entry which is preliminary data.</text>
</comment>
<dbReference type="EC" id="1.7.1.17" evidence="6"/>
<keyword evidence="9" id="KW-1185">Reference proteome</keyword>
<comment type="function">
    <text evidence="6">Quinone reductase that provides resistance to thiol-specific stress caused by electrophilic quinones.</text>
</comment>
<dbReference type="PANTHER" id="PTHR43741">
    <property type="entry name" value="FMN-DEPENDENT NADH-AZOREDUCTASE 1"/>
    <property type="match status" value="1"/>
</dbReference>
<dbReference type="InterPro" id="IPR029039">
    <property type="entry name" value="Flavoprotein-like_sf"/>
</dbReference>
<feature type="domain" description="Flavodoxin-like fold" evidence="7">
    <location>
        <begin position="2"/>
        <end position="203"/>
    </location>
</feature>
<comment type="similarity">
    <text evidence="6">Belongs to the azoreductase type 1 family.</text>
</comment>
<dbReference type="EMBL" id="JBHLYR010000011">
    <property type="protein sequence ID" value="MFB9991024.1"/>
    <property type="molecule type" value="Genomic_DNA"/>
</dbReference>
<dbReference type="InterPro" id="IPR003680">
    <property type="entry name" value="Flavodoxin_fold"/>
</dbReference>
<evidence type="ECO:0000256" key="5">
    <source>
        <dbReference type="ARBA" id="ARBA00048542"/>
    </source>
</evidence>
<evidence type="ECO:0000256" key="4">
    <source>
        <dbReference type="ARBA" id="ARBA00023027"/>
    </source>
</evidence>
<dbReference type="InterPro" id="IPR023048">
    <property type="entry name" value="NADH:quinone_OxRdtase_FMN_depd"/>
</dbReference>
<keyword evidence="2 6" id="KW-0288">FMN</keyword>
<comment type="cofactor">
    <cofactor evidence="6">
        <name>FMN</name>
        <dbReference type="ChEBI" id="CHEBI:58210"/>
    </cofactor>
    <text evidence="6">Binds 1 FMN per subunit.</text>
</comment>
<comment type="subunit">
    <text evidence="6">Homodimer.</text>
</comment>
<dbReference type="SUPFAM" id="SSF52218">
    <property type="entry name" value="Flavoproteins"/>
    <property type="match status" value="1"/>
</dbReference>
<feature type="binding site" evidence="6">
    <location>
        <begin position="17"/>
        <end position="19"/>
    </location>
    <ligand>
        <name>FMN</name>
        <dbReference type="ChEBI" id="CHEBI:58210"/>
    </ligand>
</feature>
<evidence type="ECO:0000259" key="7">
    <source>
        <dbReference type="Pfam" id="PF02525"/>
    </source>
</evidence>
<dbReference type="InterPro" id="IPR050104">
    <property type="entry name" value="FMN-dep_NADH:Q_OxRdtase_AzoR1"/>
</dbReference>
<keyword evidence="3 6" id="KW-0560">Oxidoreductase</keyword>
<evidence type="ECO:0000256" key="2">
    <source>
        <dbReference type="ARBA" id="ARBA00022643"/>
    </source>
</evidence>
<keyword evidence="4 6" id="KW-0520">NAD</keyword>
<sequence length="214" mass="22919">MTKVLFVKGNPKSTDQSYSLRLGQSFLDAYTAENPSAQVTELDLYEAHIPLIDADVMTGWGKLAQQAELSHHEATKVQRLGELVEQFLASDLIVFAAPMWNFGYPPMVKAYMDAIAVAGKTFQYTATGPVGLAVGKKAVITEARGGVWSSGPAVGMEHSQSHLRAFLGFLGITDVQVVLAEGLAFDPSKGEEILAEAVTRAQQAAKPQPEVAAV</sequence>
<proteinExistence type="inferred from homology"/>
<dbReference type="NCBIfam" id="NF010075">
    <property type="entry name" value="PRK13556.1"/>
    <property type="match status" value="1"/>
</dbReference>
<evidence type="ECO:0000256" key="3">
    <source>
        <dbReference type="ARBA" id="ARBA00023002"/>
    </source>
</evidence>
<evidence type="ECO:0000313" key="8">
    <source>
        <dbReference type="EMBL" id="MFB9991024.1"/>
    </source>
</evidence>
<gene>
    <name evidence="6" type="primary">azoR</name>
    <name evidence="8" type="ORF">ACFFLM_03380</name>
</gene>
<keyword evidence="1 6" id="KW-0285">Flavoprotein</keyword>
<accession>A0ABV6AU37</accession>
<evidence type="ECO:0000256" key="6">
    <source>
        <dbReference type="HAMAP-Rule" id="MF_01216"/>
    </source>
</evidence>
<dbReference type="HAMAP" id="MF_01216">
    <property type="entry name" value="Azoreductase_type1"/>
    <property type="match status" value="1"/>
</dbReference>
<dbReference type="PANTHER" id="PTHR43741:SF7">
    <property type="entry name" value="FMN-DEPENDENT NADH:QUINONE OXIDOREDUCTASE"/>
    <property type="match status" value="1"/>
</dbReference>